<evidence type="ECO:0000313" key="1">
    <source>
        <dbReference type="EMBL" id="MFC4246334.1"/>
    </source>
</evidence>
<accession>A0ABD5NW60</accession>
<gene>
    <name evidence="1" type="ORF">ACFOZ7_04915</name>
</gene>
<organism evidence="1 2">
    <name type="scientific">Natribaculum luteum</name>
    <dbReference type="NCBI Taxonomy" id="1586232"/>
    <lineage>
        <taxon>Archaea</taxon>
        <taxon>Methanobacteriati</taxon>
        <taxon>Methanobacteriota</taxon>
        <taxon>Stenosarchaea group</taxon>
        <taxon>Halobacteria</taxon>
        <taxon>Halobacteriales</taxon>
        <taxon>Natrialbaceae</taxon>
        <taxon>Natribaculum</taxon>
    </lineage>
</organism>
<dbReference type="RefSeq" id="WP_246967396.1">
    <property type="nucleotide sequence ID" value="NZ_CP095397.1"/>
</dbReference>
<protein>
    <submittedName>
        <fullName evidence="1">Hsp20/alpha crystallin family protein</fullName>
    </submittedName>
</protein>
<dbReference type="CDD" id="cd00298">
    <property type="entry name" value="ACD_sHsps_p23-like"/>
    <property type="match status" value="1"/>
</dbReference>
<comment type="caution">
    <text evidence="1">The sequence shown here is derived from an EMBL/GenBank/DDBJ whole genome shotgun (WGS) entry which is preliminary data.</text>
</comment>
<dbReference type="Pfam" id="PF23444">
    <property type="entry name" value="DUF7127"/>
    <property type="match status" value="1"/>
</dbReference>
<dbReference type="GeneID" id="71854887"/>
<dbReference type="AlphaFoldDB" id="A0ABD5NW60"/>
<evidence type="ECO:0000313" key="2">
    <source>
        <dbReference type="Proteomes" id="UP001595821"/>
    </source>
</evidence>
<proteinExistence type="predicted"/>
<sequence length="82" mass="9049">MNLERFVRDDGRLARQYDYGDETVLAVDFGPAGADASVDVVDGTVIVVFDDEQRELELPADVEDAQAFIRNGVLTIEMEVDA</sequence>
<reference evidence="1 2" key="1">
    <citation type="journal article" date="2014" name="Int. J. Syst. Evol. Microbiol.">
        <title>Complete genome sequence of Corynebacterium casei LMG S-19264T (=DSM 44701T), isolated from a smear-ripened cheese.</title>
        <authorList>
            <consortium name="US DOE Joint Genome Institute (JGI-PGF)"/>
            <person name="Walter F."/>
            <person name="Albersmeier A."/>
            <person name="Kalinowski J."/>
            <person name="Ruckert C."/>
        </authorList>
    </citation>
    <scope>NUCLEOTIDE SEQUENCE [LARGE SCALE GENOMIC DNA]</scope>
    <source>
        <strain evidence="1 2">IBRC-M 10912</strain>
    </source>
</reference>
<name>A0ABD5NW60_9EURY</name>
<dbReference type="EMBL" id="JBHSDJ010000013">
    <property type="protein sequence ID" value="MFC4246334.1"/>
    <property type="molecule type" value="Genomic_DNA"/>
</dbReference>
<dbReference type="InterPro" id="IPR055551">
    <property type="entry name" value="DUF7127"/>
</dbReference>
<dbReference type="Proteomes" id="UP001595821">
    <property type="component" value="Unassembled WGS sequence"/>
</dbReference>